<feature type="domain" description="HTH araC/xylS-type" evidence="4">
    <location>
        <begin position="279"/>
        <end position="376"/>
    </location>
</feature>
<dbReference type="InterPro" id="IPR009057">
    <property type="entry name" value="Homeodomain-like_sf"/>
</dbReference>
<dbReference type="Gene3D" id="1.10.10.60">
    <property type="entry name" value="Homeodomain-like"/>
    <property type="match status" value="1"/>
</dbReference>
<dbReference type="GO" id="GO:0043565">
    <property type="term" value="F:sequence-specific DNA binding"/>
    <property type="evidence" value="ECO:0007669"/>
    <property type="project" value="InterPro"/>
</dbReference>
<dbReference type="Pfam" id="PF12852">
    <property type="entry name" value="Cupin_6"/>
    <property type="match status" value="1"/>
</dbReference>
<dbReference type="Pfam" id="PF12833">
    <property type="entry name" value="HTH_18"/>
    <property type="match status" value="1"/>
</dbReference>
<evidence type="ECO:0000313" key="5">
    <source>
        <dbReference type="EMBL" id="OIQ79373.1"/>
    </source>
</evidence>
<dbReference type="AlphaFoldDB" id="A0A1J5QTZ2"/>
<dbReference type="InterPro" id="IPR018062">
    <property type="entry name" value="HTH_AraC-typ_CS"/>
</dbReference>
<comment type="caution">
    <text evidence="5">The sequence shown here is derived from an EMBL/GenBank/DDBJ whole genome shotgun (WGS) entry which is preliminary data.</text>
</comment>
<dbReference type="PROSITE" id="PS01124">
    <property type="entry name" value="HTH_ARAC_FAMILY_2"/>
    <property type="match status" value="1"/>
</dbReference>
<keyword evidence="2" id="KW-0238">DNA-binding</keyword>
<dbReference type="SMART" id="SM00342">
    <property type="entry name" value="HTH_ARAC"/>
    <property type="match status" value="1"/>
</dbReference>
<dbReference type="PANTHER" id="PTHR46796">
    <property type="entry name" value="HTH-TYPE TRANSCRIPTIONAL ACTIVATOR RHAS-RELATED"/>
    <property type="match status" value="1"/>
</dbReference>
<dbReference type="InterPro" id="IPR018060">
    <property type="entry name" value="HTH_AraC"/>
</dbReference>
<keyword evidence="3" id="KW-0804">Transcription</keyword>
<dbReference type="GO" id="GO:0003700">
    <property type="term" value="F:DNA-binding transcription factor activity"/>
    <property type="evidence" value="ECO:0007669"/>
    <property type="project" value="InterPro"/>
</dbReference>
<name>A0A1J5QTZ2_9ZZZZ</name>
<evidence type="ECO:0000256" key="1">
    <source>
        <dbReference type="ARBA" id="ARBA00023015"/>
    </source>
</evidence>
<keyword evidence="1" id="KW-0805">Transcription regulation</keyword>
<proteinExistence type="predicted"/>
<dbReference type="PROSITE" id="PS00041">
    <property type="entry name" value="HTH_ARAC_FAMILY_1"/>
    <property type="match status" value="1"/>
</dbReference>
<gene>
    <name evidence="5" type="primary">rclR_10</name>
    <name evidence="5" type="ORF">GALL_388930</name>
</gene>
<dbReference type="SUPFAM" id="SSF46689">
    <property type="entry name" value="Homeodomain-like"/>
    <property type="match status" value="2"/>
</dbReference>
<reference evidence="5" key="1">
    <citation type="submission" date="2016-10" db="EMBL/GenBank/DDBJ databases">
        <title>Sequence of Gallionella enrichment culture.</title>
        <authorList>
            <person name="Poehlein A."/>
            <person name="Muehling M."/>
            <person name="Daniel R."/>
        </authorList>
    </citation>
    <scope>NUCLEOTIDE SEQUENCE</scope>
</reference>
<accession>A0A1J5QTZ2</accession>
<sequence>MLCVNLLRHLARARLIIRTDGDCGDPAFTEGRRQTLEFLQIRRTNRAMETAVETNECHAGWRLGREIEQPVIERLDDQFGSLLSWIRHGAGPFGLLKIKASGRLTRGLNFRILPNVINPNNMTKSPELSGKSDRLSAFFRAFDLSVHLGTAPSMHGDATLLVTTGAGNRAVQLVFYARGPAEPEANGAVLVATSVSFGGSANPLVNALPERLVVSLDESPTLDAIAQAFVGEAAQARCGREAALNRLCEVMVLLILRHAIEAGATGPGLLAGLAHPALHRALVRMHDDPARAWQVDDLAALAGMSRSTFMAMFRATLGTTPGAYLTEWRLTLARRALSQGHRIKSVSRRVGFGSAAALSHAYSRKFGHSPIQDLLSAHSPNALPDGAGGTRVTT</sequence>
<evidence type="ECO:0000256" key="3">
    <source>
        <dbReference type="ARBA" id="ARBA00023163"/>
    </source>
</evidence>
<protein>
    <submittedName>
        <fullName evidence="5">RCS-specific HTH-type transcriptional activator RclR</fullName>
    </submittedName>
</protein>
<evidence type="ECO:0000259" key="4">
    <source>
        <dbReference type="PROSITE" id="PS01124"/>
    </source>
</evidence>
<dbReference type="InterPro" id="IPR050204">
    <property type="entry name" value="AraC_XylS_family_regulators"/>
</dbReference>
<organism evidence="5">
    <name type="scientific">mine drainage metagenome</name>
    <dbReference type="NCBI Taxonomy" id="410659"/>
    <lineage>
        <taxon>unclassified sequences</taxon>
        <taxon>metagenomes</taxon>
        <taxon>ecological metagenomes</taxon>
    </lineage>
</organism>
<dbReference type="InterPro" id="IPR032783">
    <property type="entry name" value="AraC_lig"/>
</dbReference>
<evidence type="ECO:0000256" key="2">
    <source>
        <dbReference type="ARBA" id="ARBA00023125"/>
    </source>
</evidence>
<dbReference type="EMBL" id="MLJW01001226">
    <property type="protein sequence ID" value="OIQ79373.1"/>
    <property type="molecule type" value="Genomic_DNA"/>
</dbReference>
<dbReference type="PANTHER" id="PTHR46796:SF7">
    <property type="entry name" value="ARAC FAMILY TRANSCRIPTIONAL REGULATOR"/>
    <property type="match status" value="1"/>
</dbReference>